<keyword evidence="3 6" id="KW-0812">Transmembrane</keyword>
<feature type="transmembrane region" description="Helical" evidence="6">
    <location>
        <begin position="71"/>
        <end position="90"/>
    </location>
</feature>
<protein>
    <submittedName>
        <fullName evidence="8">Uncharacterized protein</fullName>
    </submittedName>
</protein>
<evidence type="ECO:0000313" key="9">
    <source>
        <dbReference type="Proteomes" id="UP001324427"/>
    </source>
</evidence>
<feature type="transmembrane region" description="Helical" evidence="6">
    <location>
        <begin position="102"/>
        <end position="122"/>
    </location>
</feature>
<keyword evidence="9" id="KW-1185">Reference proteome</keyword>
<feature type="signal peptide" evidence="7">
    <location>
        <begin position="1"/>
        <end position="19"/>
    </location>
</feature>
<gene>
    <name evidence="8" type="ORF">LTR36_006369</name>
</gene>
<evidence type="ECO:0000256" key="4">
    <source>
        <dbReference type="ARBA" id="ARBA00022989"/>
    </source>
</evidence>
<dbReference type="GO" id="GO:0005886">
    <property type="term" value="C:plasma membrane"/>
    <property type="evidence" value="ECO:0007669"/>
    <property type="project" value="TreeGrafter"/>
</dbReference>
<dbReference type="InterPro" id="IPR036259">
    <property type="entry name" value="MFS_trans_sf"/>
</dbReference>
<dbReference type="PANTHER" id="PTHR43791:SF4">
    <property type="entry name" value="PANTOTHENATE TRANSPORTER FEN2"/>
    <property type="match status" value="1"/>
</dbReference>
<keyword evidence="5 6" id="KW-0472">Membrane</keyword>
<dbReference type="SUPFAM" id="SSF103473">
    <property type="entry name" value="MFS general substrate transporter"/>
    <property type="match status" value="1"/>
</dbReference>
<evidence type="ECO:0000256" key="3">
    <source>
        <dbReference type="ARBA" id="ARBA00022692"/>
    </source>
</evidence>
<feature type="transmembrane region" description="Helical" evidence="6">
    <location>
        <begin position="45"/>
        <end position="64"/>
    </location>
</feature>
<evidence type="ECO:0000256" key="5">
    <source>
        <dbReference type="ARBA" id="ARBA00023136"/>
    </source>
</evidence>
<keyword evidence="7" id="KW-0732">Signal</keyword>
<feature type="transmembrane region" description="Helical" evidence="6">
    <location>
        <begin position="134"/>
        <end position="156"/>
    </location>
</feature>
<dbReference type="AlphaFoldDB" id="A0AAV9JUH4"/>
<evidence type="ECO:0000256" key="1">
    <source>
        <dbReference type="ARBA" id="ARBA00004141"/>
    </source>
</evidence>
<dbReference type="Proteomes" id="UP001324427">
    <property type="component" value="Unassembled WGS sequence"/>
</dbReference>
<name>A0AAV9JUH4_9PEZI</name>
<dbReference type="GO" id="GO:0098717">
    <property type="term" value="P:pantothenate import across plasma membrane"/>
    <property type="evidence" value="ECO:0007669"/>
    <property type="project" value="TreeGrafter"/>
</dbReference>
<evidence type="ECO:0000256" key="6">
    <source>
        <dbReference type="SAM" id="Phobius"/>
    </source>
</evidence>
<comment type="subcellular location">
    <subcellularLocation>
        <location evidence="1">Membrane</location>
        <topology evidence="1">Multi-pass membrane protein</topology>
    </subcellularLocation>
</comment>
<proteinExistence type="predicted"/>
<comment type="caution">
    <text evidence="8">The sequence shown here is derived from an EMBL/GenBank/DDBJ whole genome shotgun (WGS) entry which is preliminary data.</text>
</comment>
<reference evidence="8 9" key="1">
    <citation type="submission" date="2021-11" db="EMBL/GenBank/DDBJ databases">
        <title>Black yeast isolated from Biological Soil Crust.</title>
        <authorList>
            <person name="Kurbessoian T."/>
        </authorList>
    </citation>
    <scope>NUCLEOTIDE SEQUENCE [LARGE SCALE GENOMIC DNA]</scope>
    <source>
        <strain evidence="8 9">CCFEE 5522</strain>
    </source>
</reference>
<organism evidence="8 9">
    <name type="scientific">Oleoguttula mirabilis</name>
    <dbReference type="NCBI Taxonomy" id="1507867"/>
    <lineage>
        <taxon>Eukaryota</taxon>
        <taxon>Fungi</taxon>
        <taxon>Dikarya</taxon>
        <taxon>Ascomycota</taxon>
        <taxon>Pezizomycotina</taxon>
        <taxon>Dothideomycetes</taxon>
        <taxon>Dothideomycetidae</taxon>
        <taxon>Mycosphaerellales</taxon>
        <taxon>Teratosphaeriaceae</taxon>
        <taxon>Oleoguttula</taxon>
    </lineage>
</organism>
<dbReference type="EMBL" id="JAVFHQ010000004">
    <property type="protein sequence ID" value="KAK4549372.1"/>
    <property type="molecule type" value="Genomic_DNA"/>
</dbReference>
<dbReference type="GO" id="GO:0015233">
    <property type="term" value="F:pantothenate transmembrane transporter activity"/>
    <property type="evidence" value="ECO:0007669"/>
    <property type="project" value="TreeGrafter"/>
</dbReference>
<sequence length="241" mass="26218">MAVSYILCLFSLICGALEAFCSQNLFLLWLKYQKAHFSQANISTYTLGIQAVGIVSNIAAAVYIDATGHRVAMGVLACMLQLISAVILIVPDVSFAATFFAYYNAGTSYIVNPLLFGWANVICQRGGDDALRSVILGSMNASSQVLYTFWGIVLYSSSDAPYWRNGCIGMFVVIGSLLAMLGVVQWLDKNTARKHPDKQITEFVGTEDRQKPYGRVSVSEKERELLQSGTSAPMVASALPV</sequence>
<evidence type="ECO:0000256" key="2">
    <source>
        <dbReference type="ARBA" id="ARBA00022448"/>
    </source>
</evidence>
<accession>A0AAV9JUH4</accession>
<feature type="chain" id="PRO_5043608857" evidence="7">
    <location>
        <begin position="20"/>
        <end position="241"/>
    </location>
</feature>
<keyword evidence="2" id="KW-0813">Transport</keyword>
<dbReference type="PANTHER" id="PTHR43791">
    <property type="entry name" value="PERMEASE-RELATED"/>
    <property type="match status" value="1"/>
</dbReference>
<evidence type="ECO:0000256" key="7">
    <source>
        <dbReference type="SAM" id="SignalP"/>
    </source>
</evidence>
<keyword evidence="4 6" id="KW-1133">Transmembrane helix</keyword>
<feature type="transmembrane region" description="Helical" evidence="6">
    <location>
        <begin position="162"/>
        <end position="184"/>
    </location>
</feature>
<evidence type="ECO:0000313" key="8">
    <source>
        <dbReference type="EMBL" id="KAK4549372.1"/>
    </source>
</evidence>